<evidence type="ECO:0000313" key="2">
    <source>
        <dbReference type="Proteomes" id="UP001189429"/>
    </source>
</evidence>
<organism evidence="1 2">
    <name type="scientific">Prorocentrum cordatum</name>
    <dbReference type="NCBI Taxonomy" id="2364126"/>
    <lineage>
        <taxon>Eukaryota</taxon>
        <taxon>Sar</taxon>
        <taxon>Alveolata</taxon>
        <taxon>Dinophyceae</taxon>
        <taxon>Prorocentrales</taxon>
        <taxon>Prorocentraceae</taxon>
        <taxon>Prorocentrum</taxon>
    </lineage>
</organism>
<comment type="caution">
    <text evidence="1">The sequence shown here is derived from an EMBL/GenBank/DDBJ whole genome shotgun (WGS) entry which is preliminary data.</text>
</comment>
<gene>
    <name evidence="1" type="ORF">PCOR1329_LOCUS64409</name>
</gene>
<evidence type="ECO:0000313" key="1">
    <source>
        <dbReference type="EMBL" id="CAK0881628.1"/>
    </source>
</evidence>
<sequence>VAKVVLLKPNAGGLRAALVFYDNKQSAEDAIKVLDQQYKIRHDAAQPISAML</sequence>
<dbReference type="Proteomes" id="UP001189429">
    <property type="component" value="Unassembled WGS sequence"/>
</dbReference>
<protein>
    <submittedName>
        <fullName evidence="1">Uncharacterized protein</fullName>
    </submittedName>
</protein>
<keyword evidence="2" id="KW-1185">Reference proteome</keyword>
<feature type="non-terminal residue" evidence="1">
    <location>
        <position position="1"/>
    </location>
</feature>
<accession>A0ABN9W9V7</accession>
<proteinExistence type="predicted"/>
<feature type="non-terminal residue" evidence="1">
    <location>
        <position position="52"/>
    </location>
</feature>
<reference evidence="1" key="1">
    <citation type="submission" date="2023-10" db="EMBL/GenBank/DDBJ databases">
        <authorList>
            <person name="Chen Y."/>
            <person name="Shah S."/>
            <person name="Dougan E. K."/>
            <person name="Thang M."/>
            <person name="Chan C."/>
        </authorList>
    </citation>
    <scope>NUCLEOTIDE SEQUENCE [LARGE SCALE GENOMIC DNA]</scope>
</reference>
<name>A0ABN9W9V7_9DINO</name>
<dbReference type="EMBL" id="CAUYUJ010018210">
    <property type="protein sequence ID" value="CAK0881628.1"/>
    <property type="molecule type" value="Genomic_DNA"/>
</dbReference>